<dbReference type="GO" id="GO:0052856">
    <property type="term" value="F:NAD(P)HX epimerase activity"/>
    <property type="evidence" value="ECO:0007669"/>
    <property type="project" value="UniProtKB-UniRule"/>
</dbReference>
<evidence type="ECO:0000256" key="5">
    <source>
        <dbReference type="ARBA" id="ARBA00023242"/>
    </source>
</evidence>
<feature type="binding site" evidence="7">
    <location>
        <position position="161"/>
    </location>
    <ligand>
        <name>K(+)</name>
        <dbReference type="ChEBI" id="CHEBI:29103"/>
    </ligand>
</feature>
<dbReference type="PRINTS" id="PR00339">
    <property type="entry name" value="PCNACYCLIN"/>
</dbReference>
<keyword evidence="7" id="KW-0520">NAD</keyword>
<keyword evidence="3 9" id="KW-0235">DNA replication</keyword>
<dbReference type="EC" id="5.1.99.6" evidence="7"/>
<protein>
    <recommendedName>
        <fullName evidence="7">NAD(P)H-hydrate epimerase</fullName>
        <ecNumber evidence="7">5.1.99.6</ecNumber>
    </recommendedName>
    <alternativeName>
        <fullName evidence="7">NAD(P)HX epimerase</fullName>
    </alternativeName>
</protein>
<dbReference type="HAMAP" id="MF_01966">
    <property type="entry name" value="NADHX_epimerase"/>
    <property type="match status" value="1"/>
</dbReference>
<dbReference type="Proteomes" id="UP001152562">
    <property type="component" value="Unassembled WGS sequence"/>
</dbReference>
<comment type="function">
    <text evidence="8">This protein is an auxiliary protein of DNA polymerase delta and is involved in the control of eukaryotic DNA replication by increasing the polymerase's processivity during elongation of the leading strand.</text>
</comment>
<comment type="similarity">
    <text evidence="2 9">Belongs to the PCNA family.</text>
</comment>
<evidence type="ECO:0000256" key="6">
    <source>
        <dbReference type="ARBA" id="ARBA00062326"/>
    </source>
</evidence>
<dbReference type="GO" id="GO:0046872">
    <property type="term" value="F:metal ion binding"/>
    <property type="evidence" value="ECO:0007669"/>
    <property type="project" value="UniProtKB-KW"/>
</dbReference>
<dbReference type="InterPro" id="IPR046938">
    <property type="entry name" value="DNA_clamp_sf"/>
</dbReference>
<dbReference type="EMBL" id="CALOZG010000003">
    <property type="protein sequence ID" value="CAH4008001.1"/>
    <property type="molecule type" value="Genomic_DNA"/>
</dbReference>
<dbReference type="GO" id="GO:0019985">
    <property type="term" value="P:translesion synthesis"/>
    <property type="evidence" value="ECO:0007669"/>
    <property type="project" value="TreeGrafter"/>
</dbReference>
<evidence type="ECO:0000256" key="7">
    <source>
        <dbReference type="HAMAP-Rule" id="MF_03159"/>
    </source>
</evidence>
<comment type="caution">
    <text evidence="11">The sequence shown here is derived from an EMBL/GenBank/DDBJ whole genome shotgun (WGS) entry which is preliminary data.</text>
</comment>
<dbReference type="Gene3D" id="3.40.50.10260">
    <property type="entry name" value="YjeF N-terminal domain"/>
    <property type="match status" value="1"/>
</dbReference>
<dbReference type="Gene3D" id="3.10.150.10">
    <property type="entry name" value="DNA Polymerase III, subunit A, domain 2"/>
    <property type="match status" value="2"/>
</dbReference>
<dbReference type="FunFam" id="3.10.150.10:FF:000008">
    <property type="entry name" value="Proliferating cell nuclear antigen"/>
    <property type="match status" value="1"/>
</dbReference>
<dbReference type="GO" id="GO:0006272">
    <property type="term" value="P:leading strand elongation"/>
    <property type="evidence" value="ECO:0007669"/>
    <property type="project" value="TreeGrafter"/>
</dbReference>
<dbReference type="GO" id="GO:0006275">
    <property type="term" value="P:regulation of DNA replication"/>
    <property type="evidence" value="ECO:0007669"/>
    <property type="project" value="InterPro"/>
</dbReference>
<dbReference type="FunFam" id="3.10.150.10:FF:000006">
    <property type="entry name" value="Proliferating cell nuclear antigen"/>
    <property type="match status" value="1"/>
</dbReference>
<reference evidence="11" key="1">
    <citation type="submission" date="2022-05" db="EMBL/GenBank/DDBJ databases">
        <authorList>
            <person name="Okamura Y."/>
        </authorList>
    </citation>
    <scope>NUCLEOTIDE SEQUENCE</scope>
</reference>
<evidence type="ECO:0000256" key="3">
    <source>
        <dbReference type="ARBA" id="ARBA00022705"/>
    </source>
</evidence>
<comment type="subunit">
    <text evidence="6">Homotrimer. Forms a complex with activator 1 heteropentamer in the presence of ATP.</text>
</comment>
<keyword evidence="5 8" id="KW-0539">Nucleus</keyword>
<feature type="binding site" evidence="7">
    <location>
        <position position="194"/>
    </location>
    <ligand>
        <name>(6S)-NADPHX</name>
        <dbReference type="ChEBI" id="CHEBI:64076"/>
    </ligand>
</feature>
<gene>
    <name evidence="11" type="ORF">PIBRA_LOCUS3056</name>
</gene>
<dbReference type="SUPFAM" id="SSF55979">
    <property type="entry name" value="DNA clamp"/>
    <property type="match status" value="2"/>
</dbReference>
<keyword evidence="4 9" id="KW-0238">DNA-binding</keyword>
<dbReference type="Pfam" id="PF00705">
    <property type="entry name" value="PCNA_N"/>
    <property type="match status" value="1"/>
</dbReference>
<dbReference type="NCBIfam" id="TIGR00590">
    <property type="entry name" value="pcna"/>
    <property type="match status" value="1"/>
</dbReference>
<feature type="domain" description="YjeF N-terminal" evidence="10">
    <location>
        <begin position="46"/>
        <end position="264"/>
    </location>
</feature>
<dbReference type="Pfam" id="PF03853">
    <property type="entry name" value="YjeF_N"/>
    <property type="match status" value="1"/>
</dbReference>
<feature type="binding site" evidence="7">
    <location>
        <begin position="96"/>
        <end position="100"/>
    </location>
    <ligand>
        <name>(6S)-NADPHX</name>
        <dbReference type="ChEBI" id="CHEBI:64076"/>
    </ligand>
</feature>
<feature type="binding site" evidence="7">
    <location>
        <begin position="165"/>
        <end position="171"/>
    </location>
    <ligand>
        <name>(6S)-NADPHX</name>
        <dbReference type="ChEBI" id="CHEBI:64076"/>
    </ligand>
</feature>
<evidence type="ECO:0000256" key="9">
    <source>
        <dbReference type="RuleBase" id="RU003671"/>
    </source>
</evidence>
<dbReference type="GO" id="GO:0000166">
    <property type="term" value="F:nucleotide binding"/>
    <property type="evidence" value="ECO:0007669"/>
    <property type="project" value="UniProtKB-KW"/>
</dbReference>
<dbReference type="InterPro" id="IPR036652">
    <property type="entry name" value="YjeF_N_dom_sf"/>
</dbReference>
<evidence type="ECO:0000256" key="8">
    <source>
        <dbReference type="RuleBase" id="RU000641"/>
    </source>
</evidence>
<comment type="subcellular location">
    <subcellularLocation>
        <location evidence="1 8">Nucleus</location>
    </subcellularLocation>
</comment>
<dbReference type="PROSITE" id="PS00293">
    <property type="entry name" value="PCNA_2"/>
    <property type="match status" value="1"/>
</dbReference>
<keyword evidence="7" id="KW-0413">Isomerase</keyword>
<evidence type="ECO:0000313" key="11">
    <source>
        <dbReference type="EMBL" id="CAH4008001.1"/>
    </source>
</evidence>
<name>A0A9P0X719_PIEBR</name>
<feature type="binding site" evidence="7">
    <location>
        <position position="197"/>
    </location>
    <ligand>
        <name>K(+)</name>
        <dbReference type="ChEBI" id="CHEBI:29103"/>
    </ligand>
</feature>
<dbReference type="InterPro" id="IPR022649">
    <property type="entry name" value="Pr_cel_nuc_antig_C"/>
</dbReference>
<dbReference type="SUPFAM" id="SSF64153">
    <property type="entry name" value="YjeF N-terminal domain-like"/>
    <property type="match status" value="1"/>
</dbReference>
<evidence type="ECO:0000259" key="10">
    <source>
        <dbReference type="PROSITE" id="PS51385"/>
    </source>
</evidence>
<evidence type="ECO:0000256" key="1">
    <source>
        <dbReference type="ARBA" id="ARBA00004123"/>
    </source>
</evidence>
<dbReference type="InterPro" id="IPR000730">
    <property type="entry name" value="Pr_cel_nuc_antig"/>
</dbReference>
<comment type="catalytic activity">
    <reaction evidence="7">
        <text>(6R)-NADPHX = (6S)-NADPHX</text>
        <dbReference type="Rhea" id="RHEA:32227"/>
        <dbReference type="ChEBI" id="CHEBI:64076"/>
        <dbReference type="ChEBI" id="CHEBI:64077"/>
        <dbReference type="EC" id="5.1.99.6"/>
    </reaction>
</comment>
<evidence type="ECO:0000256" key="4">
    <source>
        <dbReference type="ARBA" id="ARBA00023125"/>
    </source>
</evidence>
<organism evidence="11 12">
    <name type="scientific">Pieris brassicae</name>
    <name type="common">White butterfly</name>
    <name type="synonym">Large white butterfly</name>
    <dbReference type="NCBI Taxonomy" id="7116"/>
    <lineage>
        <taxon>Eukaryota</taxon>
        <taxon>Metazoa</taxon>
        <taxon>Ecdysozoa</taxon>
        <taxon>Arthropoda</taxon>
        <taxon>Hexapoda</taxon>
        <taxon>Insecta</taxon>
        <taxon>Pterygota</taxon>
        <taxon>Neoptera</taxon>
        <taxon>Endopterygota</taxon>
        <taxon>Lepidoptera</taxon>
        <taxon>Glossata</taxon>
        <taxon>Ditrysia</taxon>
        <taxon>Papilionoidea</taxon>
        <taxon>Pieridae</taxon>
        <taxon>Pierinae</taxon>
        <taxon>Pieris</taxon>
    </lineage>
</organism>
<sequence length="483" mass="53567">MLFNKLMRTVLLYRITNTWSYSKMACTRETCSDLTRNKSYLSQKDAAALDQDLFNEYKFSVDQLMELAGLSVATAVAKVYPVTSCNTALIICGPGNNGGDGLVAARHLTLFGYSVAVYYPKRTPKPLYDNLLWQCEKFGVNIVENLPPSNELKNHYKLVVDALFGFSFKPPVRDALKPALDALIYSELPVCSVDIPSGWDVETGPDSDSALKPALIISLSAPKKCVKPELIKNARHFLGGSLTIDKHHATFDCDDNGIQLQAMDNSHVALVSLLLRADGFDKYRCDRNVTMGMNLGSMTKILKCAGDKDTVTMKAQDNADTVTFVFESPNQEKVSDYEMKLMNLDLEHLGIPETEYSCTIRMPSAEFARMCRDLSQFGESIVISCTKEGVKFSTSGDIGSANIKLAQTASIDKEDEAVIIEMDEPVTLTFACQYLNYFTKATSLSPQVQLSMSADVPLVVEYRIPDIGHIRYYLAPKIEEDDN</sequence>
<dbReference type="InterPro" id="IPR022659">
    <property type="entry name" value="Pr_cel_nuc_antig_CS"/>
</dbReference>
<dbReference type="GO" id="GO:0006298">
    <property type="term" value="P:mismatch repair"/>
    <property type="evidence" value="ECO:0007669"/>
    <property type="project" value="TreeGrafter"/>
</dbReference>
<keyword evidence="7" id="KW-0630">Potassium</keyword>
<dbReference type="Pfam" id="PF02747">
    <property type="entry name" value="PCNA_C"/>
    <property type="match status" value="1"/>
</dbReference>
<dbReference type="InterPro" id="IPR022648">
    <property type="entry name" value="Pr_cel_nuc_antig_N"/>
</dbReference>
<comment type="function">
    <text evidence="7">Catalyzes the epimerization of the S- and R-forms of NAD(P)HX, a damaged form of NAD(P)H that is a result of enzymatic or heat-dependent hydration. This is a prerequisite for the S-specific NAD(P)H-hydrate dehydratase to allow the repair of both epimers of NAD(P)HX.</text>
</comment>
<keyword evidence="7" id="KW-0479">Metal-binding</keyword>
<dbReference type="PROSITE" id="PS51385">
    <property type="entry name" value="YJEF_N"/>
    <property type="match status" value="1"/>
</dbReference>
<dbReference type="GO" id="GO:0043626">
    <property type="term" value="C:PCNA complex"/>
    <property type="evidence" value="ECO:0007669"/>
    <property type="project" value="TreeGrafter"/>
</dbReference>
<dbReference type="GO" id="GO:0003677">
    <property type="term" value="F:DNA binding"/>
    <property type="evidence" value="ECO:0007669"/>
    <property type="project" value="UniProtKB-KW"/>
</dbReference>
<dbReference type="CDD" id="cd00577">
    <property type="entry name" value="PCNA"/>
    <property type="match status" value="1"/>
</dbReference>
<comment type="catalytic activity">
    <reaction evidence="7">
        <text>(6R)-NADHX = (6S)-NADHX</text>
        <dbReference type="Rhea" id="RHEA:32215"/>
        <dbReference type="ChEBI" id="CHEBI:64074"/>
        <dbReference type="ChEBI" id="CHEBI:64075"/>
        <dbReference type="EC" id="5.1.99.6"/>
    </reaction>
</comment>
<dbReference type="PANTHER" id="PTHR11352:SF0">
    <property type="entry name" value="PROLIFERATING CELL NUCLEAR ANTIGEN"/>
    <property type="match status" value="1"/>
</dbReference>
<evidence type="ECO:0000256" key="2">
    <source>
        <dbReference type="ARBA" id="ARBA00010462"/>
    </source>
</evidence>
<dbReference type="InterPro" id="IPR004443">
    <property type="entry name" value="YjeF_N_dom"/>
</dbReference>
<comment type="caution">
    <text evidence="7">Lacks conserved residue(s) required for the propagation of feature annotation.</text>
</comment>
<dbReference type="PROSITE" id="PS01251">
    <property type="entry name" value="PCNA_1"/>
    <property type="match status" value="1"/>
</dbReference>
<keyword evidence="7" id="KW-0547">Nucleotide-binding</keyword>
<dbReference type="PANTHER" id="PTHR11352">
    <property type="entry name" value="PROLIFERATING CELL NUCLEAR ANTIGEN"/>
    <property type="match status" value="1"/>
</dbReference>
<dbReference type="GO" id="GO:0030337">
    <property type="term" value="F:DNA polymerase processivity factor activity"/>
    <property type="evidence" value="ECO:0007669"/>
    <property type="project" value="InterPro"/>
</dbReference>
<feature type="binding site" evidence="7">
    <location>
        <position position="97"/>
    </location>
    <ligand>
        <name>K(+)</name>
        <dbReference type="ChEBI" id="CHEBI:29103"/>
    </ligand>
</feature>
<evidence type="ECO:0000313" key="12">
    <source>
        <dbReference type="Proteomes" id="UP001152562"/>
    </source>
</evidence>
<dbReference type="NCBIfam" id="TIGR00197">
    <property type="entry name" value="yjeF_nterm"/>
    <property type="match status" value="1"/>
</dbReference>
<dbReference type="AlphaFoldDB" id="A0A9P0X719"/>
<comment type="similarity">
    <text evidence="7">Belongs to the NnrE/AIBP family.</text>
</comment>
<keyword evidence="12" id="KW-1185">Reference proteome</keyword>
<proteinExistence type="inferred from homology"/>
<accession>A0A9P0X719</accession>
<dbReference type="HAMAP" id="MF_00317">
    <property type="entry name" value="DNApol_clamp_arch"/>
    <property type="match status" value="1"/>
</dbReference>
<comment type="cofactor">
    <cofactor evidence="7">
        <name>K(+)</name>
        <dbReference type="ChEBI" id="CHEBI:29103"/>
    </cofactor>
    <text evidence="7">Binds 1 potassium ion per subunit.</text>
</comment>